<evidence type="ECO:0000256" key="1">
    <source>
        <dbReference type="SAM" id="MobiDB-lite"/>
    </source>
</evidence>
<proteinExistence type="predicted"/>
<evidence type="ECO:0000313" key="2">
    <source>
        <dbReference type="Proteomes" id="UP000887565"/>
    </source>
</evidence>
<evidence type="ECO:0000313" key="3">
    <source>
        <dbReference type="WBParaSite" id="nRc.2.0.1.t46192-RA"/>
    </source>
</evidence>
<reference evidence="3" key="1">
    <citation type="submission" date="2022-11" db="UniProtKB">
        <authorList>
            <consortium name="WormBaseParasite"/>
        </authorList>
    </citation>
    <scope>IDENTIFICATION</scope>
</reference>
<feature type="region of interest" description="Disordered" evidence="1">
    <location>
        <begin position="45"/>
        <end position="93"/>
    </location>
</feature>
<feature type="compositionally biased region" description="Basic and acidic residues" evidence="1">
    <location>
        <begin position="64"/>
        <end position="92"/>
    </location>
</feature>
<accession>A0A915L5Z5</accession>
<dbReference type="Proteomes" id="UP000887565">
    <property type="component" value="Unplaced"/>
</dbReference>
<organism evidence="2 3">
    <name type="scientific">Romanomermis culicivorax</name>
    <name type="common">Nematode worm</name>
    <dbReference type="NCBI Taxonomy" id="13658"/>
    <lineage>
        <taxon>Eukaryota</taxon>
        <taxon>Metazoa</taxon>
        <taxon>Ecdysozoa</taxon>
        <taxon>Nematoda</taxon>
        <taxon>Enoplea</taxon>
        <taxon>Dorylaimia</taxon>
        <taxon>Mermithida</taxon>
        <taxon>Mermithoidea</taxon>
        <taxon>Mermithidae</taxon>
        <taxon>Romanomermis</taxon>
    </lineage>
</organism>
<sequence length="137" mass="15799">MFQLAPDCNPMTLKRELASITPEVGEEPAAVLNATKAEIGTAERPILVNQADQEIPPPKTPQPFDRRFERRHSMDRSQNRSRERSLSADRRPRNSAPLLAKFVSFQPQVIEPPLPQLPRTEMLLEQLIQRYDHDYEE</sequence>
<dbReference type="WBParaSite" id="nRc.2.0.1.t46192-RA">
    <property type="protein sequence ID" value="nRc.2.0.1.t46192-RA"/>
    <property type="gene ID" value="nRc.2.0.1.g46192"/>
</dbReference>
<dbReference type="AlphaFoldDB" id="A0A915L5Z5"/>
<name>A0A915L5Z5_ROMCU</name>
<protein>
    <submittedName>
        <fullName evidence="3">Uncharacterized protein</fullName>
    </submittedName>
</protein>
<keyword evidence="2" id="KW-1185">Reference proteome</keyword>